<proteinExistence type="predicted"/>
<keyword evidence="5" id="KW-0436">Ligase</keyword>
<evidence type="ECO:0000256" key="1">
    <source>
        <dbReference type="ARBA" id="ARBA00022679"/>
    </source>
</evidence>
<dbReference type="EC" id="6.2.1.20" evidence="5"/>
<organism evidence="5">
    <name type="scientific">hydrothermal vent metagenome</name>
    <dbReference type="NCBI Taxonomy" id="652676"/>
    <lineage>
        <taxon>unclassified sequences</taxon>
        <taxon>metagenomes</taxon>
        <taxon>ecological metagenomes</taxon>
    </lineage>
</organism>
<keyword evidence="1 5" id="KW-0808">Transferase</keyword>
<name>A0A1W1BDQ3_9ZZZZ</name>
<feature type="transmembrane region" description="Helical" evidence="3">
    <location>
        <begin position="12"/>
        <end position="31"/>
    </location>
</feature>
<feature type="transmembrane region" description="Helical" evidence="3">
    <location>
        <begin position="164"/>
        <end position="180"/>
    </location>
</feature>
<dbReference type="SUPFAM" id="SSF103473">
    <property type="entry name" value="MFS general substrate transporter"/>
    <property type="match status" value="1"/>
</dbReference>
<dbReference type="InterPro" id="IPR036259">
    <property type="entry name" value="MFS_trans_sf"/>
</dbReference>
<feature type="transmembrane region" description="Helical" evidence="3">
    <location>
        <begin position="69"/>
        <end position="92"/>
    </location>
</feature>
<dbReference type="SUPFAM" id="SSF69593">
    <property type="entry name" value="Glycerol-3-phosphate (1)-acyltransferase"/>
    <property type="match status" value="1"/>
</dbReference>
<feature type="transmembrane region" description="Helical" evidence="3">
    <location>
        <begin position="43"/>
        <end position="62"/>
    </location>
</feature>
<dbReference type="Pfam" id="PF01553">
    <property type="entry name" value="Acyltransferase"/>
    <property type="match status" value="1"/>
</dbReference>
<keyword evidence="3" id="KW-0472">Membrane</keyword>
<dbReference type="GO" id="GO:0008922">
    <property type="term" value="F:long-chain fatty acid [acyl-carrier-protein] ligase activity"/>
    <property type="evidence" value="ECO:0007669"/>
    <property type="project" value="UniProtKB-EC"/>
</dbReference>
<dbReference type="Gene3D" id="1.20.1250.20">
    <property type="entry name" value="MFS general substrate transporter like domains"/>
    <property type="match status" value="1"/>
</dbReference>
<keyword evidence="3" id="KW-1133">Transmembrane helix</keyword>
<dbReference type="GO" id="GO:0003841">
    <property type="term" value="F:1-acylglycerol-3-phosphate O-acyltransferase activity"/>
    <property type="evidence" value="ECO:0007669"/>
    <property type="project" value="TreeGrafter"/>
</dbReference>
<dbReference type="PANTHER" id="PTHR10434">
    <property type="entry name" value="1-ACYL-SN-GLYCEROL-3-PHOSPHATE ACYLTRANSFERASE"/>
    <property type="match status" value="1"/>
</dbReference>
<feature type="transmembrane region" description="Helical" evidence="3">
    <location>
        <begin position="98"/>
        <end position="119"/>
    </location>
</feature>
<sequence>MITRKKEIWDNILALSLFWSISQVVLAIFGQYAKTYLHITNTIYVQGSMALAGFGIVLGSILAAKLSRYYINAGIALLGAMGVTLITFLVPHLGSIEIIAPLFLLFGVFSGFILVPLSANIQHLSPNAHLGTILAGNNFIQNIFMILFLMLTTFFAYFGMDAKMLFVLMGFVGVVLFWLLAKRYSVLFVWTLFELLASLRYKVVYKGLENIPQEKAVLLLGNHVSWLDWLFLQIPLRRRINFLMDKEIYHWPLLHPVLKAGEVIPLSPRGFKDAMKEAVRRLQKGHIVAIFPEGEITRNCEINPFHKGFELIDSFEWDGVLVPFYIDGMQGSIFARCKDGRKKPLFRREVHVCFFTPQSKGISALELEQFIKRKRYEC</sequence>
<evidence type="ECO:0000313" key="5">
    <source>
        <dbReference type="EMBL" id="SFV51676.1"/>
    </source>
</evidence>
<protein>
    <submittedName>
        <fullName evidence="5">Putative 2-acylglycerophosphoethanolamine acyltransferase / acyl-acyl carrier protein synthetase</fullName>
        <ecNumber evidence="5">6.2.1.20</ecNumber>
    </submittedName>
</protein>
<dbReference type="AlphaFoldDB" id="A0A1W1BDQ3"/>
<dbReference type="PANTHER" id="PTHR10434:SF11">
    <property type="entry name" value="1-ACYL-SN-GLYCEROL-3-PHOSPHATE ACYLTRANSFERASE"/>
    <property type="match status" value="1"/>
</dbReference>
<feature type="domain" description="Phospholipid/glycerol acyltransferase" evidence="4">
    <location>
        <begin position="217"/>
        <end position="329"/>
    </location>
</feature>
<dbReference type="InterPro" id="IPR002123">
    <property type="entry name" value="Plipid/glycerol_acylTrfase"/>
</dbReference>
<dbReference type="GO" id="GO:0006654">
    <property type="term" value="P:phosphatidic acid biosynthetic process"/>
    <property type="evidence" value="ECO:0007669"/>
    <property type="project" value="TreeGrafter"/>
</dbReference>
<reference evidence="5" key="1">
    <citation type="submission" date="2016-10" db="EMBL/GenBank/DDBJ databases">
        <authorList>
            <person name="de Groot N.N."/>
        </authorList>
    </citation>
    <scope>NUCLEOTIDE SEQUENCE</scope>
</reference>
<keyword evidence="3" id="KW-0812">Transmembrane</keyword>
<dbReference type="CDD" id="cd07989">
    <property type="entry name" value="LPLAT_AGPAT-like"/>
    <property type="match status" value="1"/>
</dbReference>
<evidence type="ECO:0000259" key="4">
    <source>
        <dbReference type="SMART" id="SM00563"/>
    </source>
</evidence>
<evidence type="ECO:0000256" key="3">
    <source>
        <dbReference type="SAM" id="Phobius"/>
    </source>
</evidence>
<dbReference type="EMBL" id="FPHB01000018">
    <property type="protein sequence ID" value="SFV51676.1"/>
    <property type="molecule type" value="Genomic_DNA"/>
</dbReference>
<evidence type="ECO:0000256" key="2">
    <source>
        <dbReference type="ARBA" id="ARBA00023315"/>
    </source>
</evidence>
<keyword evidence="2 5" id="KW-0012">Acyltransferase</keyword>
<gene>
    <name evidence="5" type="ORF">MNB_SM-7-559</name>
</gene>
<accession>A0A1W1BDQ3</accession>
<feature type="transmembrane region" description="Helical" evidence="3">
    <location>
        <begin position="139"/>
        <end position="158"/>
    </location>
</feature>
<dbReference type="SMART" id="SM00563">
    <property type="entry name" value="PlsC"/>
    <property type="match status" value="1"/>
</dbReference>